<accession>A0A147JUG6</accession>
<dbReference type="InterPro" id="IPR011529">
    <property type="entry name" value="Glu_5kinase"/>
</dbReference>
<dbReference type="PIRSF" id="PIRSF000729">
    <property type="entry name" value="GK"/>
    <property type="match status" value="1"/>
</dbReference>
<evidence type="ECO:0000259" key="9">
    <source>
        <dbReference type="Pfam" id="PF00696"/>
    </source>
</evidence>
<evidence type="ECO:0000256" key="4">
    <source>
        <dbReference type="ARBA" id="ARBA00022679"/>
    </source>
</evidence>
<dbReference type="Gene3D" id="3.40.1160.10">
    <property type="entry name" value="Acetylglutamate kinase-like"/>
    <property type="match status" value="1"/>
</dbReference>
<protein>
    <recommendedName>
        <fullName evidence="8">Glutamate 5-kinase</fullName>
        <ecNumber evidence="8">2.7.2.11</ecNumber>
    </recommendedName>
    <alternativeName>
        <fullName evidence="8">Gamma-glutamyl kinase</fullName>
        <shortName evidence="8">GK</shortName>
    </alternativeName>
</protein>
<keyword evidence="1 8" id="KW-0963">Cytoplasm</keyword>
<dbReference type="InterPro" id="IPR001048">
    <property type="entry name" value="Asp/Glu/Uridylate_kinase"/>
</dbReference>
<evidence type="ECO:0000256" key="1">
    <source>
        <dbReference type="ARBA" id="ARBA00022490"/>
    </source>
</evidence>
<evidence type="ECO:0000256" key="6">
    <source>
        <dbReference type="ARBA" id="ARBA00022777"/>
    </source>
</evidence>
<dbReference type="PRINTS" id="PR00474">
    <property type="entry name" value="GLU5KINASE"/>
</dbReference>
<dbReference type="InterPro" id="IPR001057">
    <property type="entry name" value="Glu/AcGlu_kinase"/>
</dbReference>
<organism evidence="10 11">
    <name type="scientific">Hadarchaeum yellowstonense</name>
    <dbReference type="NCBI Taxonomy" id="1776334"/>
    <lineage>
        <taxon>Archaea</taxon>
        <taxon>Methanobacteriati</taxon>
        <taxon>Candidatus Hadarchaeota</taxon>
        <taxon>Candidatus Hadarchaeia</taxon>
        <taxon>Candidatus Hadarchaeales</taxon>
        <taxon>Candidatus Hadarchaeaceae</taxon>
        <taxon>Candidatus Hadarchaeum</taxon>
    </lineage>
</organism>
<gene>
    <name evidence="8" type="primary">proB</name>
    <name evidence="10" type="ORF">APZ16_07020</name>
</gene>
<dbReference type="FunFam" id="3.40.1160.10:FF:000018">
    <property type="entry name" value="Glutamate 5-kinase"/>
    <property type="match status" value="1"/>
</dbReference>
<keyword evidence="5 8" id="KW-0547">Nucleotide-binding</keyword>
<feature type="binding site" evidence="8">
    <location>
        <position position="57"/>
    </location>
    <ligand>
        <name>substrate</name>
    </ligand>
</feature>
<dbReference type="EC" id="2.7.2.11" evidence="8"/>
<comment type="caution">
    <text evidence="10">The sequence shown here is derived from an EMBL/GenBank/DDBJ whole genome shotgun (WGS) entry which is preliminary data.</text>
</comment>
<comment type="pathway">
    <text evidence="8">Amino-acid biosynthesis; L-proline biosynthesis; L-glutamate 5-semialdehyde from L-glutamate: step 1/2.</text>
</comment>
<feature type="binding site" evidence="8">
    <location>
        <position position="144"/>
    </location>
    <ligand>
        <name>substrate</name>
    </ligand>
</feature>
<sequence length="265" mass="28940">MNKERKRLAKAKRIVVKIGTSSITDENHRLDPEKIGRLVSNVMGLRARGKEVIIVSSGAIGAGVGRLNLSGRPKEISALQATAAVGQSMLMQVYSKYFGEYQQPVAQILLTAEDFNDLKRYRNFKNMLATLMSWGVVPIVNENDSVASEEIKLGDNDILSAYVAIGASADLLVILTDVDGLYMGYSKEGNHGRIIRTVNGSTNVERYVAKASRGFGGMLTKIKAARMATKKGIPVVIASSSEPRVLERILDGEEIGTLFLPERKR</sequence>
<evidence type="ECO:0000256" key="3">
    <source>
        <dbReference type="ARBA" id="ARBA00022650"/>
    </source>
</evidence>
<feature type="binding site" evidence="8">
    <location>
        <begin position="176"/>
        <end position="177"/>
    </location>
    <ligand>
        <name>ATP</name>
        <dbReference type="ChEBI" id="CHEBI:30616"/>
    </ligand>
</feature>
<dbReference type="InterPro" id="IPR005715">
    <property type="entry name" value="Glu_5kinase/COase_Synthase"/>
</dbReference>
<dbReference type="UniPathway" id="UPA00098">
    <property type="reaction ID" value="UER00359"/>
</dbReference>
<comment type="function">
    <text evidence="8">Catalyzes the transfer of a phosphate group to glutamate to form L-glutamate 5-phosphate.</text>
</comment>
<evidence type="ECO:0000256" key="8">
    <source>
        <dbReference type="HAMAP-Rule" id="MF_00456"/>
    </source>
</evidence>
<keyword evidence="3 8" id="KW-0641">Proline biosynthesis</keyword>
<comment type="subcellular location">
    <subcellularLocation>
        <location evidence="8">Cytoplasm</location>
    </subcellularLocation>
</comment>
<proteinExistence type="inferred from homology"/>
<evidence type="ECO:0000313" key="11">
    <source>
        <dbReference type="Proteomes" id="UP000074294"/>
    </source>
</evidence>
<dbReference type="GO" id="GO:0005524">
    <property type="term" value="F:ATP binding"/>
    <property type="evidence" value="ECO:0007669"/>
    <property type="project" value="UniProtKB-KW"/>
</dbReference>
<feature type="domain" description="Aspartate/glutamate/uridylate kinase" evidence="9">
    <location>
        <begin position="12"/>
        <end position="239"/>
    </location>
</feature>
<comment type="catalytic activity">
    <reaction evidence="8">
        <text>L-glutamate + ATP = L-glutamyl 5-phosphate + ADP</text>
        <dbReference type="Rhea" id="RHEA:14877"/>
        <dbReference type="ChEBI" id="CHEBI:29985"/>
        <dbReference type="ChEBI" id="CHEBI:30616"/>
        <dbReference type="ChEBI" id="CHEBI:58274"/>
        <dbReference type="ChEBI" id="CHEBI:456216"/>
        <dbReference type="EC" id="2.7.2.11"/>
    </reaction>
</comment>
<dbReference type="Pfam" id="PF00696">
    <property type="entry name" value="AA_kinase"/>
    <property type="match status" value="1"/>
</dbReference>
<dbReference type="InterPro" id="IPR036393">
    <property type="entry name" value="AceGlu_kinase-like_sf"/>
</dbReference>
<comment type="caution">
    <text evidence="8">Lacks conserved residue(s) required for the propagation of feature annotation.</text>
</comment>
<dbReference type="AlphaFoldDB" id="A0A147JUG6"/>
<name>A0A147JUG6_HADYE</name>
<dbReference type="EMBL" id="LQMQ01000047">
    <property type="protein sequence ID" value="KUO40158.1"/>
    <property type="molecule type" value="Genomic_DNA"/>
</dbReference>
<evidence type="ECO:0000313" key="10">
    <source>
        <dbReference type="EMBL" id="KUO40158.1"/>
    </source>
</evidence>
<keyword evidence="4 8" id="KW-0808">Transferase</keyword>
<evidence type="ECO:0000256" key="7">
    <source>
        <dbReference type="ARBA" id="ARBA00022840"/>
    </source>
</evidence>
<reference evidence="10 11" key="1">
    <citation type="journal article" date="2016" name="Nat. Microbiol.">
        <title>Genomic inference of the metabolism of cosmopolitan subsurface Archaea, Hadesarchaea.</title>
        <authorList>
            <person name="Baker B.J."/>
            <person name="Saw J.H."/>
            <person name="Lind A.E."/>
            <person name="Lazar C.S."/>
            <person name="Hinrichs K.-U."/>
            <person name="Teske A.P."/>
            <person name="Ettema T.J."/>
        </authorList>
    </citation>
    <scope>NUCLEOTIDE SEQUENCE [LARGE SCALE GENOMIC DNA]</scope>
</reference>
<comment type="similarity">
    <text evidence="8">Belongs to the glutamate 5-kinase family.</text>
</comment>
<feature type="binding site" evidence="8">
    <location>
        <position position="156"/>
    </location>
    <ligand>
        <name>substrate</name>
    </ligand>
</feature>
<keyword evidence="2 8" id="KW-0028">Amino-acid biosynthesis</keyword>
<evidence type="ECO:0000256" key="2">
    <source>
        <dbReference type="ARBA" id="ARBA00022605"/>
    </source>
</evidence>
<feature type="binding site" evidence="8">
    <location>
        <position position="17"/>
    </location>
    <ligand>
        <name>ATP</name>
        <dbReference type="ChEBI" id="CHEBI:30616"/>
    </ligand>
</feature>
<dbReference type="GO" id="GO:0055129">
    <property type="term" value="P:L-proline biosynthetic process"/>
    <property type="evidence" value="ECO:0007669"/>
    <property type="project" value="UniProtKB-UniRule"/>
</dbReference>
<keyword evidence="6 8" id="KW-0418">Kinase</keyword>
<dbReference type="PANTHER" id="PTHR43654:SF3">
    <property type="entry name" value="GLUTAMATE 5-KINASE"/>
    <property type="match status" value="1"/>
</dbReference>
<evidence type="ECO:0000256" key="5">
    <source>
        <dbReference type="ARBA" id="ARBA00022741"/>
    </source>
</evidence>
<dbReference type="HAMAP" id="MF_00456">
    <property type="entry name" value="ProB"/>
    <property type="match status" value="1"/>
</dbReference>
<dbReference type="NCBIfam" id="TIGR01027">
    <property type="entry name" value="proB"/>
    <property type="match status" value="1"/>
</dbReference>
<dbReference type="STRING" id="1776334.APZ16_07020"/>
<dbReference type="GO" id="GO:0004349">
    <property type="term" value="F:glutamate 5-kinase activity"/>
    <property type="evidence" value="ECO:0007669"/>
    <property type="project" value="UniProtKB-UniRule"/>
</dbReference>
<keyword evidence="7 8" id="KW-0067">ATP-binding</keyword>
<dbReference type="Proteomes" id="UP000074294">
    <property type="component" value="Unassembled WGS sequence"/>
</dbReference>
<dbReference type="GO" id="GO:0005829">
    <property type="term" value="C:cytosol"/>
    <property type="evidence" value="ECO:0007669"/>
    <property type="project" value="TreeGrafter"/>
</dbReference>
<dbReference type="CDD" id="cd04242">
    <property type="entry name" value="AAK_G5K_ProB"/>
    <property type="match status" value="1"/>
</dbReference>
<dbReference type="SUPFAM" id="SSF53633">
    <property type="entry name" value="Carbamate kinase-like"/>
    <property type="match status" value="1"/>
</dbReference>
<dbReference type="InterPro" id="IPR041739">
    <property type="entry name" value="G5K_ProB"/>
</dbReference>
<dbReference type="PANTHER" id="PTHR43654">
    <property type="entry name" value="GLUTAMATE 5-KINASE"/>
    <property type="match status" value="1"/>
</dbReference>